<keyword evidence="3" id="KW-1185">Reference proteome</keyword>
<dbReference type="AlphaFoldDB" id="A0AAV4Y4S0"/>
<evidence type="ECO:0000313" key="3">
    <source>
        <dbReference type="Proteomes" id="UP001054945"/>
    </source>
</evidence>
<organism evidence="2 3">
    <name type="scientific">Caerostris extrusa</name>
    <name type="common">Bark spider</name>
    <name type="synonym">Caerostris bankana</name>
    <dbReference type="NCBI Taxonomy" id="172846"/>
    <lineage>
        <taxon>Eukaryota</taxon>
        <taxon>Metazoa</taxon>
        <taxon>Ecdysozoa</taxon>
        <taxon>Arthropoda</taxon>
        <taxon>Chelicerata</taxon>
        <taxon>Arachnida</taxon>
        <taxon>Araneae</taxon>
        <taxon>Araneomorphae</taxon>
        <taxon>Entelegynae</taxon>
        <taxon>Araneoidea</taxon>
        <taxon>Araneidae</taxon>
        <taxon>Caerostris</taxon>
    </lineage>
</organism>
<accession>A0AAV4Y4S0</accession>
<dbReference type="Proteomes" id="UP001054945">
    <property type="component" value="Unassembled WGS sequence"/>
</dbReference>
<gene>
    <name evidence="2" type="ORF">CEXT_132051</name>
</gene>
<dbReference type="EMBL" id="BPLR01018666">
    <property type="protein sequence ID" value="GIZ01436.1"/>
    <property type="molecule type" value="Genomic_DNA"/>
</dbReference>
<reference evidence="2 3" key="1">
    <citation type="submission" date="2021-06" db="EMBL/GenBank/DDBJ databases">
        <title>Caerostris extrusa draft genome.</title>
        <authorList>
            <person name="Kono N."/>
            <person name="Arakawa K."/>
        </authorList>
    </citation>
    <scope>NUCLEOTIDE SEQUENCE [LARGE SCALE GENOMIC DNA]</scope>
</reference>
<evidence type="ECO:0000313" key="2">
    <source>
        <dbReference type="EMBL" id="GIZ01436.1"/>
    </source>
</evidence>
<feature type="transmembrane region" description="Helical" evidence="1">
    <location>
        <begin position="52"/>
        <end position="71"/>
    </location>
</feature>
<sequence length="98" mass="11696">MEVLPDIFYVHKNYCWHPTSAEEWPWGFLNLDERLQFQLRNGMRFFDGCRKILLLFFLFGFCWDLFVMMVVEGYPVSQTGNRRLILCVSIMGLNSIFS</sequence>
<name>A0AAV4Y4S0_CAEEX</name>
<protein>
    <submittedName>
        <fullName evidence="2">Uncharacterized protein</fullName>
    </submittedName>
</protein>
<keyword evidence="1" id="KW-1133">Transmembrane helix</keyword>
<keyword evidence="1" id="KW-0812">Transmembrane</keyword>
<comment type="caution">
    <text evidence="2">The sequence shown here is derived from an EMBL/GenBank/DDBJ whole genome shotgun (WGS) entry which is preliminary data.</text>
</comment>
<proteinExistence type="predicted"/>
<keyword evidence="1" id="KW-0472">Membrane</keyword>
<evidence type="ECO:0000256" key="1">
    <source>
        <dbReference type="SAM" id="Phobius"/>
    </source>
</evidence>